<dbReference type="PRINTS" id="PR00507">
    <property type="entry name" value="N12N6MTFRASE"/>
</dbReference>
<dbReference type="Pfam" id="PF08241">
    <property type="entry name" value="Methyltransf_11"/>
    <property type="match status" value="1"/>
</dbReference>
<evidence type="ECO:0000256" key="1">
    <source>
        <dbReference type="ARBA" id="ARBA00011900"/>
    </source>
</evidence>
<evidence type="ECO:0000313" key="7">
    <source>
        <dbReference type="Proteomes" id="UP001169027"/>
    </source>
</evidence>
<protein>
    <recommendedName>
        <fullName evidence="1">site-specific DNA-methyltransferase (adenine-specific)</fullName>
        <ecNumber evidence="1">2.1.1.72</ecNumber>
    </recommendedName>
</protein>
<comment type="caution">
    <text evidence="6">The sequence shown here is derived from an EMBL/GenBank/DDBJ whole genome shotgun (WGS) entry which is preliminary data.</text>
</comment>
<dbReference type="EMBL" id="JAUKVY010000021">
    <property type="protein sequence ID" value="MDO1535620.1"/>
    <property type="molecule type" value="Genomic_DNA"/>
</dbReference>
<dbReference type="CDD" id="cd02440">
    <property type="entry name" value="AdoMet_MTases"/>
    <property type="match status" value="1"/>
</dbReference>
<evidence type="ECO:0000259" key="5">
    <source>
        <dbReference type="Pfam" id="PF08241"/>
    </source>
</evidence>
<evidence type="ECO:0000256" key="4">
    <source>
        <dbReference type="ARBA" id="ARBA00047942"/>
    </source>
</evidence>
<dbReference type="GO" id="GO:0032259">
    <property type="term" value="P:methylation"/>
    <property type="evidence" value="ECO:0007669"/>
    <property type="project" value="UniProtKB-KW"/>
</dbReference>
<evidence type="ECO:0000256" key="2">
    <source>
        <dbReference type="ARBA" id="ARBA00022603"/>
    </source>
</evidence>
<dbReference type="SUPFAM" id="SSF53335">
    <property type="entry name" value="S-adenosyl-L-methionine-dependent methyltransferases"/>
    <property type="match status" value="1"/>
</dbReference>
<dbReference type="PROSITE" id="PS00092">
    <property type="entry name" value="N6_MTASE"/>
    <property type="match status" value="1"/>
</dbReference>
<dbReference type="Gene3D" id="3.40.50.150">
    <property type="entry name" value="Vaccinia Virus protein VP39"/>
    <property type="match status" value="1"/>
</dbReference>
<sequence length="278" mass="30912">MPVESTQQRLHQWFTPAWAAEGIVEEAFGWLQPGDRVAEPPCGDGAFLCALPGSLDVVGVEIDPVQAERARRASGRHVIVGDFLEVPAEDLGRVQAVIGNPPFQSDTVAAFLRKSHEILEEGGQAGFILPAYILQTSSSVERIHSLFSIHQAMIPRNLFPGLSLPLCFATFTKERQRRLHGFMLYREAQEIAAIDRRWKEAVATGRDSRGVWFPVVREILRALGGSADLEQIYGSIQTMRPTANPHWRAKVRQVLQRHASAFERTAPGQYQLREAVAA</sequence>
<dbReference type="PANTHER" id="PTHR33841:SF1">
    <property type="entry name" value="DNA METHYLTRANSFERASE A"/>
    <property type="match status" value="1"/>
</dbReference>
<dbReference type="InterPro" id="IPR002052">
    <property type="entry name" value="DNA_methylase_N6_adenine_CS"/>
</dbReference>
<feature type="domain" description="Methyltransferase type 11" evidence="5">
    <location>
        <begin position="42"/>
        <end position="124"/>
    </location>
</feature>
<dbReference type="InterPro" id="IPR029063">
    <property type="entry name" value="SAM-dependent_MTases_sf"/>
</dbReference>
<name>A0ABT8SA22_9BURK</name>
<dbReference type="EC" id="2.1.1.72" evidence="1"/>
<dbReference type="PANTHER" id="PTHR33841">
    <property type="entry name" value="DNA METHYLTRANSFERASE YEEA-RELATED"/>
    <property type="match status" value="1"/>
</dbReference>
<accession>A0ABT8SA22</accession>
<keyword evidence="2 6" id="KW-0489">Methyltransferase</keyword>
<keyword evidence="7" id="KW-1185">Reference proteome</keyword>
<proteinExistence type="predicted"/>
<dbReference type="Proteomes" id="UP001169027">
    <property type="component" value="Unassembled WGS sequence"/>
</dbReference>
<dbReference type="GO" id="GO:0008168">
    <property type="term" value="F:methyltransferase activity"/>
    <property type="evidence" value="ECO:0007669"/>
    <property type="project" value="UniProtKB-KW"/>
</dbReference>
<evidence type="ECO:0000256" key="3">
    <source>
        <dbReference type="ARBA" id="ARBA00022679"/>
    </source>
</evidence>
<dbReference type="InterPro" id="IPR050953">
    <property type="entry name" value="N4_N6_ade-DNA_methylase"/>
</dbReference>
<dbReference type="InterPro" id="IPR013216">
    <property type="entry name" value="Methyltransf_11"/>
</dbReference>
<comment type="catalytic activity">
    <reaction evidence="4">
        <text>a 2'-deoxyadenosine in DNA + S-adenosyl-L-methionine = an N(6)-methyl-2'-deoxyadenosine in DNA + S-adenosyl-L-homocysteine + H(+)</text>
        <dbReference type="Rhea" id="RHEA:15197"/>
        <dbReference type="Rhea" id="RHEA-COMP:12418"/>
        <dbReference type="Rhea" id="RHEA-COMP:12419"/>
        <dbReference type="ChEBI" id="CHEBI:15378"/>
        <dbReference type="ChEBI" id="CHEBI:57856"/>
        <dbReference type="ChEBI" id="CHEBI:59789"/>
        <dbReference type="ChEBI" id="CHEBI:90615"/>
        <dbReference type="ChEBI" id="CHEBI:90616"/>
        <dbReference type="EC" id="2.1.1.72"/>
    </reaction>
</comment>
<evidence type="ECO:0000313" key="6">
    <source>
        <dbReference type="EMBL" id="MDO1535620.1"/>
    </source>
</evidence>
<dbReference type="RefSeq" id="WP_301813391.1">
    <property type="nucleotide sequence ID" value="NZ_JAUJZH010000021.1"/>
</dbReference>
<keyword evidence="3 6" id="KW-0808">Transferase</keyword>
<reference evidence="6" key="1">
    <citation type="submission" date="2023-06" db="EMBL/GenBank/DDBJ databases">
        <authorList>
            <person name="Jiang Y."/>
            <person name="Liu Q."/>
        </authorList>
    </citation>
    <scope>NUCLEOTIDE SEQUENCE</scope>
    <source>
        <strain evidence="6">CGMCC 1.12090</strain>
    </source>
</reference>
<gene>
    <name evidence="6" type="ORF">Q2T77_25380</name>
</gene>
<organism evidence="6 7">
    <name type="scientific">Variovorax ginsengisoli</name>
    <dbReference type="NCBI Taxonomy" id="363844"/>
    <lineage>
        <taxon>Bacteria</taxon>
        <taxon>Pseudomonadati</taxon>
        <taxon>Pseudomonadota</taxon>
        <taxon>Betaproteobacteria</taxon>
        <taxon>Burkholderiales</taxon>
        <taxon>Comamonadaceae</taxon>
        <taxon>Variovorax</taxon>
    </lineage>
</organism>